<organism evidence="1 2">
    <name type="scientific">Trichonephila clavata</name>
    <name type="common">Joro spider</name>
    <name type="synonym">Nephila clavata</name>
    <dbReference type="NCBI Taxonomy" id="2740835"/>
    <lineage>
        <taxon>Eukaryota</taxon>
        <taxon>Metazoa</taxon>
        <taxon>Ecdysozoa</taxon>
        <taxon>Arthropoda</taxon>
        <taxon>Chelicerata</taxon>
        <taxon>Arachnida</taxon>
        <taxon>Araneae</taxon>
        <taxon>Araneomorphae</taxon>
        <taxon>Entelegynae</taxon>
        <taxon>Araneoidea</taxon>
        <taxon>Nephilidae</taxon>
        <taxon>Trichonephila</taxon>
    </lineage>
</organism>
<comment type="caution">
    <text evidence="1">The sequence shown here is derived from an EMBL/GenBank/DDBJ whole genome shotgun (WGS) entry which is preliminary data.</text>
</comment>
<name>A0A8X6F3A5_TRICU</name>
<dbReference type="Proteomes" id="UP000887116">
    <property type="component" value="Unassembled WGS sequence"/>
</dbReference>
<reference evidence="1" key="1">
    <citation type="submission" date="2020-07" db="EMBL/GenBank/DDBJ databases">
        <title>Multicomponent nature underlies the extraordinary mechanical properties of spider dragline silk.</title>
        <authorList>
            <person name="Kono N."/>
            <person name="Nakamura H."/>
            <person name="Mori M."/>
            <person name="Yoshida Y."/>
            <person name="Ohtoshi R."/>
            <person name="Malay A.D."/>
            <person name="Moran D.A.P."/>
            <person name="Tomita M."/>
            <person name="Numata K."/>
            <person name="Arakawa K."/>
        </authorList>
    </citation>
    <scope>NUCLEOTIDE SEQUENCE</scope>
</reference>
<evidence type="ECO:0000313" key="1">
    <source>
        <dbReference type="EMBL" id="GFQ68471.1"/>
    </source>
</evidence>
<evidence type="ECO:0000313" key="2">
    <source>
        <dbReference type="Proteomes" id="UP000887116"/>
    </source>
</evidence>
<gene>
    <name evidence="1" type="ORF">TNCT_417351</name>
</gene>
<sequence length="89" mass="10475">MEGMDIIQRGTFPLRETLRIRCRVWRTDGQEGTPATFIARTILNVKIIDFRWNIERFSSIKSGRKISYILKPISEVGKKTFIYIKDIKL</sequence>
<proteinExistence type="predicted"/>
<protein>
    <submittedName>
        <fullName evidence="1">Uncharacterized protein</fullName>
    </submittedName>
</protein>
<accession>A0A8X6F3A5</accession>
<dbReference type="EMBL" id="BMAO01010643">
    <property type="protein sequence ID" value="GFQ68471.1"/>
    <property type="molecule type" value="Genomic_DNA"/>
</dbReference>
<keyword evidence="2" id="KW-1185">Reference proteome</keyword>
<dbReference type="AlphaFoldDB" id="A0A8X6F3A5"/>